<dbReference type="EMBL" id="QGKY02000089">
    <property type="protein sequence ID" value="KAF2615042.1"/>
    <property type="molecule type" value="Genomic_DNA"/>
</dbReference>
<feature type="region of interest" description="Disordered" evidence="1">
    <location>
        <begin position="431"/>
        <end position="452"/>
    </location>
</feature>
<proteinExistence type="predicted"/>
<evidence type="ECO:0000256" key="1">
    <source>
        <dbReference type="SAM" id="MobiDB-lite"/>
    </source>
</evidence>
<name>A0A8S9M7R3_BRACR</name>
<dbReference type="AlphaFoldDB" id="A0A8S9M7R3"/>
<protein>
    <submittedName>
        <fullName evidence="2">Uncharacterized protein</fullName>
    </submittedName>
</protein>
<organism evidence="2">
    <name type="scientific">Brassica cretica</name>
    <name type="common">Mustard</name>
    <dbReference type="NCBI Taxonomy" id="69181"/>
    <lineage>
        <taxon>Eukaryota</taxon>
        <taxon>Viridiplantae</taxon>
        <taxon>Streptophyta</taxon>
        <taxon>Embryophyta</taxon>
        <taxon>Tracheophyta</taxon>
        <taxon>Spermatophyta</taxon>
        <taxon>Magnoliopsida</taxon>
        <taxon>eudicotyledons</taxon>
        <taxon>Gunneridae</taxon>
        <taxon>Pentapetalae</taxon>
        <taxon>rosids</taxon>
        <taxon>malvids</taxon>
        <taxon>Brassicales</taxon>
        <taxon>Brassicaceae</taxon>
        <taxon>Brassiceae</taxon>
        <taxon>Brassica</taxon>
    </lineage>
</organism>
<evidence type="ECO:0000313" key="2">
    <source>
        <dbReference type="EMBL" id="KAF2615042.1"/>
    </source>
</evidence>
<reference evidence="2" key="1">
    <citation type="submission" date="2019-12" db="EMBL/GenBank/DDBJ databases">
        <title>Genome sequencing and annotation of Brassica cretica.</title>
        <authorList>
            <person name="Studholme D.J."/>
            <person name="Sarris P.F."/>
        </authorList>
    </citation>
    <scope>NUCLEOTIDE SEQUENCE</scope>
    <source>
        <strain evidence="2">PFS-102/07</strain>
        <tissue evidence="2">Leaf</tissue>
    </source>
</reference>
<accession>A0A8S9M7R3</accession>
<sequence length="566" mass="62375">MVFTKLDKSPDMKPLKLILTHLALVSSIHRYELMRSRSGPSIDVYVDARVLVENRIVAKLASLQYATNRSLEDWLLIVKILVVIGSVDGINFSPMRFHYYYRPDLIPCVCALSFRPDWDSRSSTIISMSLTSCVGGCLCYSGEEPALPVAVIGFIPKMSSQVHHQRSTPIRVTIKPISTSFINQPPKANKITSSSATLFHNPKRQKLTPTSPVTLTIIVKFTQTSSRQGREGSSSTSSFQERIFSPQSLFVRGNSHPVSKTWTIDDAGTSTSHSTTASFVASPLIAENLAMQNAMISAHSCGIKSLSLEASDVYVDARVLVENRIIAKLASLQYATNRSLEDWLLIVKILVVIGSVDGIHFSPMRFHCSYRPDLVPRVCALSFRPDWDSRSSTIISMPLTSCAGVCLCYSGEEPALHVGVVGFIPKMSSKVHHQRSTPTRGRERSSSTSSFQERIFSPQSLFVRGNSHPVSKTWTIDDAGTSTSHSTTASFVASSLIVENLAMQNAMISAHSCGIKSLSLEALFKKLPVFTYDSNRLTYPFNALVSFNVTSEFHSLALSFLLVIFD</sequence>
<comment type="caution">
    <text evidence="2">The sequence shown here is derived from an EMBL/GenBank/DDBJ whole genome shotgun (WGS) entry which is preliminary data.</text>
</comment>
<gene>
    <name evidence="2" type="ORF">F2Q70_00007358</name>
</gene>